<evidence type="ECO:0000256" key="1">
    <source>
        <dbReference type="ARBA" id="ARBA00004123"/>
    </source>
</evidence>
<comment type="caution">
    <text evidence="8">The sequence shown here is derived from an EMBL/GenBank/DDBJ whole genome shotgun (WGS) entry which is preliminary data.</text>
</comment>
<evidence type="ECO:0000256" key="2">
    <source>
        <dbReference type="ARBA" id="ARBA00023125"/>
    </source>
</evidence>
<evidence type="ECO:0000256" key="5">
    <source>
        <dbReference type="PROSITE-ProRule" id="PRU00108"/>
    </source>
</evidence>
<dbReference type="InterPro" id="IPR050877">
    <property type="entry name" value="EMX-VAX-Noto_Homeobox_TFs"/>
</dbReference>
<sequence>MANCYNNFSQSDKAVAPNRLSKVREVPEYIRVIITTDSHGRKRELLIPASLDLDRPKRPRITFQNWQIDAMEQEFQNSPFITEEKRKLLAKTLGITETQVKVWFQNRRTKVRNAKY</sequence>
<dbReference type="EMBL" id="CAXLJM020000072">
    <property type="protein sequence ID" value="CAL8126996.1"/>
    <property type="molecule type" value="Genomic_DNA"/>
</dbReference>
<dbReference type="Gene3D" id="1.10.10.60">
    <property type="entry name" value="Homeodomain-like"/>
    <property type="match status" value="1"/>
</dbReference>
<dbReference type="Pfam" id="PF00046">
    <property type="entry name" value="Homeodomain"/>
    <property type="match status" value="1"/>
</dbReference>
<dbReference type="SUPFAM" id="SSF46689">
    <property type="entry name" value="Homeodomain-like"/>
    <property type="match status" value="1"/>
</dbReference>
<keyword evidence="4 5" id="KW-0539">Nucleus</keyword>
<gene>
    <name evidence="8" type="ORF">ODALV1_LOCUS21649</name>
</gene>
<evidence type="ECO:0000256" key="3">
    <source>
        <dbReference type="ARBA" id="ARBA00023155"/>
    </source>
</evidence>
<name>A0ABP1RFI6_9HEXA</name>
<protein>
    <recommendedName>
        <fullName evidence="7">Homeobox domain-containing protein</fullName>
    </recommendedName>
</protein>
<dbReference type="PANTHER" id="PTHR24339">
    <property type="entry name" value="HOMEOBOX PROTEIN EMX-RELATED"/>
    <property type="match status" value="1"/>
</dbReference>
<proteinExistence type="predicted"/>
<dbReference type="InterPro" id="IPR009057">
    <property type="entry name" value="Homeodomain-like_sf"/>
</dbReference>
<evidence type="ECO:0000313" key="9">
    <source>
        <dbReference type="Proteomes" id="UP001642540"/>
    </source>
</evidence>
<keyword evidence="9" id="KW-1185">Reference proteome</keyword>
<evidence type="ECO:0000256" key="6">
    <source>
        <dbReference type="RuleBase" id="RU000682"/>
    </source>
</evidence>
<dbReference type="InterPro" id="IPR000047">
    <property type="entry name" value="HTH_motif"/>
</dbReference>
<dbReference type="CDD" id="cd00086">
    <property type="entry name" value="homeodomain"/>
    <property type="match status" value="1"/>
</dbReference>
<accession>A0ABP1RFI6</accession>
<dbReference type="SMART" id="SM00389">
    <property type="entry name" value="HOX"/>
    <property type="match status" value="1"/>
</dbReference>
<dbReference type="Proteomes" id="UP001642540">
    <property type="component" value="Unassembled WGS sequence"/>
</dbReference>
<organism evidence="8 9">
    <name type="scientific">Orchesella dallaii</name>
    <dbReference type="NCBI Taxonomy" id="48710"/>
    <lineage>
        <taxon>Eukaryota</taxon>
        <taxon>Metazoa</taxon>
        <taxon>Ecdysozoa</taxon>
        <taxon>Arthropoda</taxon>
        <taxon>Hexapoda</taxon>
        <taxon>Collembola</taxon>
        <taxon>Entomobryomorpha</taxon>
        <taxon>Entomobryoidea</taxon>
        <taxon>Orchesellidae</taxon>
        <taxon>Orchesellinae</taxon>
        <taxon>Orchesella</taxon>
    </lineage>
</organism>
<dbReference type="PROSITE" id="PS00027">
    <property type="entry name" value="HOMEOBOX_1"/>
    <property type="match status" value="1"/>
</dbReference>
<keyword evidence="3 5" id="KW-0371">Homeobox</keyword>
<feature type="domain" description="Homeobox" evidence="7">
    <location>
        <begin position="54"/>
        <end position="114"/>
    </location>
</feature>
<keyword evidence="2 5" id="KW-0238">DNA-binding</keyword>
<comment type="subcellular location">
    <subcellularLocation>
        <location evidence="1 5 6">Nucleus</location>
    </subcellularLocation>
</comment>
<feature type="DNA-binding region" description="Homeobox" evidence="5">
    <location>
        <begin position="56"/>
        <end position="115"/>
    </location>
</feature>
<evidence type="ECO:0000256" key="4">
    <source>
        <dbReference type="ARBA" id="ARBA00023242"/>
    </source>
</evidence>
<dbReference type="PRINTS" id="PR00031">
    <property type="entry name" value="HTHREPRESSR"/>
</dbReference>
<dbReference type="PROSITE" id="PS50071">
    <property type="entry name" value="HOMEOBOX_2"/>
    <property type="match status" value="1"/>
</dbReference>
<evidence type="ECO:0000313" key="8">
    <source>
        <dbReference type="EMBL" id="CAL8126996.1"/>
    </source>
</evidence>
<evidence type="ECO:0000259" key="7">
    <source>
        <dbReference type="PROSITE" id="PS50071"/>
    </source>
</evidence>
<dbReference type="InterPro" id="IPR017970">
    <property type="entry name" value="Homeobox_CS"/>
</dbReference>
<reference evidence="8 9" key="1">
    <citation type="submission" date="2024-08" db="EMBL/GenBank/DDBJ databases">
        <authorList>
            <person name="Cucini C."/>
            <person name="Frati F."/>
        </authorList>
    </citation>
    <scope>NUCLEOTIDE SEQUENCE [LARGE SCALE GENOMIC DNA]</scope>
</reference>
<dbReference type="PANTHER" id="PTHR24339:SF69">
    <property type="entry name" value="HOMEOBOX PROTEIN CEH-5"/>
    <property type="match status" value="1"/>
</dbReference>
<dbReference type="InterPro" id="IPR001356">
    <property type="entry name" value="HD"/>
</dbReference>